<accession>A9D482</accession>
<dbReference type="InterPro" id="IPR019239">
    <property type="entry name" value="VapB_antitoxin"/>
</dbReference>
<reference evidence="1 2" key="2">
    <citation type="submission" date="2012-06" db="EMBL/GenBank/DDBJ databases">
        <authorList>
            <person name="Fiebig A."/>
        </authorList>
    </citation>
    <scope>NUCLEOTIDE SEQUENCE [LARGE SCALE GENOMIC DNA]</scope>
    <source>
        <strain evidence="1 2">DFL-43</strain>
    </source>
</reference>
<dbReference type="EMBL" id="ABIA03000002">
    <property type="protein sequence ID" value="EDQ33832.1"/>
    <property type="molecule type" value="Genomic_DNA"/>
</dbReference>
<dbReference type="HOGENOM" id="CLU_179376_3_0_5"/>
<reference evidence="1 2" key="1">
    <citation type="submission" date="2007-10" db="EMBL/GenBank/DDBJ databases">
        <authorList>
            <person name="Wagner-Dobler I."/>
            <person name="Ferriera S."/>
            <person name="Johnson J."/>
            <person name="Kravitz S."/>
            <person name="Beeson K."/>
            <person name="Sutton G."/>
            <person name="Rogers Y.-H."/>
            <person name="Friedman R."/>
            <person name="Frazier M."/>
            <person name="Venter J.C."/>
        </authorList>
    </citation>
    <scope>NUCLEOTIDE SEQUENCE [LARGE SCALE GENOMIC DNA]</scope>
    <source>
        <strain evidence="1 2">DFL-43</strain>
    </source>
</reference>
<dbReference type="RefSeq" id="WP_007196838.1">
    <property type="nucleotide sequence ID" value="NZ_CM002917.1"/>
</dbReference>
<sequence>MRTNIEIDDELVTELMKLTGRKTKRQVVDDALRDHLRRRRAAQAILDLQGTVEWEEDPGSLRSDR</sequence>
<proteinExistence type="predicted"/>
<gene>
    <name evidence="1" type="ORF">HPDFL43_05245</name>
</gene>
<dbReference type="AlphaFoldDB" id="A9D482"/>
<comment type="caution">
    <text evidence="1">The sequence shown here is derived from an EMBL/GenBank/DDBJ whole genome shotgun (WGS) entry which is preliminary data.</text>
</comment>
<protein>
    <submittedName>
        <fullName evidence="1">Transcription regulator of the Arc/MetJ class</fullName>
    </submittedName>
</protein>
<keyword evidence="2" id="KW-1185">Reference proteome</keyword>
<name>A9D482_HOEPD</name>
<evidence type="ECO:0000313" key="1">
    <source>
        <dbReference type="EMBL" id="EDQ33832.1"/>
    </source>
</evidence>
<organism evidence="1 2">
    <name type="scientific">Hoeflea phototrophica (strain DSM 17068 / NCIMB 14078 / DFL-43)</name>
    <dbReference type="NCBI Taxonomy" id="411684"/>
    <lineage>
        <taxon>Bacteria</taxon>
        <taxon>Pseudomonadati</taxon>
        <taxon>Pseudomonadota</taxon>
        <taxon>Alphaproteobacteria</taxon>
        <taxon>Hyphomicrobiales</taxon>
        <taxon>Rhizobiaceae</taxon>
        <taxon>Hoeflea</taxon>
    </lineage>
</organism>
<dbReference type="Proteomes" id="UP000004291">
    <property type="component" value="Chromosome"/>
</dbReference>
<dbReference type="Pfam" id="PF09957">
    <property type="entry name" value="VapB_antitoxin"/>
    <property type="match status" value="1"/>
</dbReference>
<evidence type="ECO:0000313" key="2">
    <source>
        <dbReference type="Proteomes" id="UP000004291"/>
    </source>
</evidence>